<name>A0A151XK93_9HYME</name>
<sequence>MATAGKVGKNKVDNKQRLLTENYYYGISQEQEGKIRTSYVEEYDFVSLSETWLDEKGWNAMKDRLPKTHEWACSYARKEKKRGRAKGGFIIGKRIGWGNKEDRSLIRKEGSSVIELALINDSGNAPSIYDSIVEFRIDARVESDHMPICLILEERINEGSVENGAEEDKEEEDNGIKEEIIIWNKEVIESYKKNTEIIKDMANDIRNEGKDVEDIIENRVPNYLRTENIEWRRGDEIRALIKLRCGNMEEKNKYWLGKEERTCLFCDKDEDNLEHYVKECKEVSGCFEELGIDNDEIIKKVWDEDLGESKGKALKKLWKDRERRIIKRKEKIEAGMNRDREKNLETRKKCKLH</sequence>
<dbReference type="EMBL" id="KQ982048">
    <property type="protein sequence ID" value="KYQ60725.1"/>
    <property type="molecule type" value="Genomic_DNA"/>
</dbReference>
<dbReference type="STRING" id="64791.A0A151XK93"/>
<evidence type="ECO:0000313" key="1">
    <source>
        <dbReference type="EMBL" id="KYQ60725.1"/>
    </source>
</evidence>
<protein>
    <recommendedName>
        <fullName evidence="3">Endonuclease/exonuclease/phosphatase domain-containing protein</fullName>
    </recommendedName>
</protein>
<evidence type="ECO:0000313" key="2">
    <source>
        <dbReference type="Proteomes" id="UP000075809"/>
    </source>
</evidence>
<accession>A0A151XK93</accession>
<organism evidence="1 2">
    <name type="scientific">Mycetomoellerius zeteki</name>
    <dbReference type="NCBI Taxonomy" id="64791"/>
    <lineage>
        <taxon>Eukaryota</taxon>
        <taxon>Metazoa</taxon>
        <taxon>Ecdysozoa</taxon>
        <taxon>Arthropoda</taxon>
        <taxon>Hexapoda</taxon>
        <taxon>Insecta</taxon>
        <taxon>Pterygota</taxon>
        <taxon>Neoptera</taxon>
        <taxon>Endopterygota</taxon>
        <taxon>Hymenoptera</taxon>
        <taxon>Apocrita</taxon>
        <taxon>Aculeata</taxon>
        <taxon>Formicoidea</taxon>
        <taxon>Formicidae</taxon>
        <taxon>Myrmicinae</taxon>
        <taxon>Mycetomoellerius</taxon>
    </lineage>
</organism>
<evidence type="ECO:0008006" key="3">
    <source>
        <dbReference type="Google" id="ProtNLM"/>
    </source>
</evidence>
<keyword evidence="2" id="KW-1185">Reference proteome</keyword>
<dbReference type="Proteomes" id="UP000075809">
    <property type="component" value="Unassembled WGS sequence"/>
</dbReference>
<gene>
    <name evidence="1" type="ORF">ALC60_00216</name>
</gene>
<dbReference type="AlphaFoldDB" id="A0A151XK93"/>
<proteinExistence type="predicted"/>
<reference evidence="1 2" key="1">
    <citation type="submission" date="2015-09" db="EMBL/GenBank/DDBJ databases">
        <title>Trachymyrmex zeteki WGS genome.</title>
        <authorList>
            <person name="Nygaard S."/>
            <person name="Hu H."/>
            <person name="Boomsma J."/>
            <person name="Zhang G."/>
        </authorList>
    </citation>
    <scope>NUCLEOTIDE SEQUENCE [LARGE SCALE GENOMIC DNA]</scope>
    <source>
        <strain evidence="1">Tzet28-1</strain>
        <tissue evidence="1">Whole body</tissue>
    </source>
</reference>